<accession>A0A078BEF7</accession>
<name>A0A078BEF7_STYLE</name>
<organism evidence="2 3">
    <name type="scientific">Stylonychia lemnae</name>
    <name type="common">Ciliate</name>
    <dbReference type="NCBI Taxonomy" id="5949"/>
    <lineage>
        <taxon>Eukaryota</taxon>
        <taxon>Sar</taxon>
        <taxon>Alveolata</taxon>
        <taxon>Ciliophora</taxon>
        <taxon>Intramacronucleata</taxon>
        <taxon>Spirotrichea</taxon>
        <taxon>Stichotrichia</taxon>
        <taxon>Sporadotrichida</taxon>
        <taxon>Oxytrichidae</taxon>
        <taxon>Stylonychinae</taxon>
        <taxon>Stylonychia</taxon>
    </lineage>
</organism>
<proteinExistence type="predicted"/>
<feature type="region of interest" description="Disordered" evidence="1">
    <location>
        <begin position="32"/>
        <end position="51"/>
    </location>
</feature>
<dbReference type="InParanoid" id="A0A078BEF7"/>
<dbReference type="EMBL" id="CCKQ01019518">
    <property type="protein sequence ID" value="CDW91537.1"/>
    <property type="molecule type" value="Genomic_DNA"/>
</dbReference>
<reference evidence="2 3" key="1">
    <citation type="submission" date="2014-06" db="EMBL/GenBank/DDBJ databases">
        <authorList>
            <person name="Swart Estienne"/>
        </authorList>
    </citation>
    <scope>NUCLEOTIDE SEQUENCE [LARGE SCALE GENOMIC DNA]</scope>
    <source>
        <strain evidence="2 3">130c</strain>
    </source>
</reference>
<protein>
    <submittedName>
        <fullName evidence="2">Uncharacterized protein</fullName>
    </submittedName>
</protein>
<evidence type="ECO:0000313" key="3">
    <source>
        <dbReference type="Proteomes" id="UP000039865"/>
    </source>
</evidence>
<dbReference type="AlphaFoldDB" id="A0A078BEF7"/>
<dbReference type="Proteomes" id="UP000039865">
    <property type="component" value="Unassembled WGS sequence"/>
</dbReference>
<gene>
    <name evidence="2" type="primary">Contig15357.g16369</name>
    <name evidence="2" type="ORF">STYLEM_20693</name>
</gene>
<keyword evidence="3" id="KW-1185">Reference proteome</keyword>
<feature type="compositionally biased region" description="Polar residues" evidence="1">
    <location>
        <begin position="42"/>
        <end position="51"/>
    </location>
</feature>
<evidence type="ECO:0000256" key="1">
    <source>
        <dbReference type="SAM" id="MobiDB-lite"/>
    </source>
</evidence>
<sequence length="72" mass="8485">MERTQKISRKLTQEYTEPYNQAEQFKVKPIKETFVEEDSSDKPGNQQQNGFLTYHTNCQVASVQQNENPEFE</sequence>
<evidence type="ECO:0000313" key="2">
    <source>
        <dbReference type="EMBL" id="CDW91537.1"/>
    </source>
</evidence>